<evidence type="ECO:0000259" key="1">
    <source>
        <dbReference type="Pfam" id="PF13360"/>
    </source>
</evidence>
<dbReference type="Gene3D" id="2.40.10.480">
    <property type="match status" value="1"/>
</dbReference>
<evidence type="ECO:0000313" key="2">
    <source>
        <dbReference type="EMBL" id="GIG08410.1"/>
    </source>
</evidence>
<dbReference type="InterPro" id="IPR011047">
    <property type="entry name" value="Quinoprotein_ADH-like_sf"/>
</dbReference>
<dbReference type="EMBL" id="BONI01000047">
    <property type="protein sequence ID" value="GIG08410.1"/>
    <property type="molecule type" value="Genomic_DNA"/>
</dbReference>
<dbReference type="PANTHER" id="PTHR34512">
    <property type="entry name" value="CELL SURFACE PROTEIN"/>
    <property type="match status" value="1"/>
</dbReference>
<keyword evidence="3" id="KW-1185">Reference proteome</keyword>
<proteinExistence type="predicted"/>
<dbReference type="AlphaFoldDB" id="A0A8J3L5V8"/>
<dbReference type="SUPFAM" id="SSF50998">
    <property type="entry name" value="Quinoprotein alcohol dehydrogenase-like"/>
    <property type="match status" value="1"/>
</dbReference>
<protein>
    <recommendedName>
        <fullName evidence="1">Pyrrolo-quinoline quinone repeat domain-containing protein</fullName>
    </recommendedName>
</protein>
<dbReference type="RefSeq" id="WP_203694724.1">
    <property type="nucleotide sequence ID" value="NZ_BAAALC010000007.1"/>
</dbReference>
<dbReference type="InterPro" id="IPR015943">
    <property type="entry name" value="WD40/YVTN_repeat-like_dom_sf"/>
</dbReference>
<comment type="caution">
    <text evidence="2">The sequence shown here is derived from an EMBL/GenBank/DDBJ whole genome shotgun (WGS) entry which is preliminary data.</text>
</comment>
<gene>
    <name evidence="2" type="ORF">Cco03nite_51100</name>
</gene>
<organism evidence="2 3">
    <name type="scientific">Catellatospora coxensis</name>
    <dbReference type="NCBI Taxonomy" id="310354"/>
    <lineage>
        <taxon>Bacteria</taxon>
        <taxon>Bacillati</taxon>
        <taxon>Actinomycetota</taxon>
        <taxon>Actinomycetes</taxon>
        <taxon>Micromonosporales</taxon>
        <taxon>Micromonosporaceae</taxon>
        <taxon>Catellatospora</taxon>
    </lineage>
</organism>
<reference evidence="2 3" key="1">
    <citation type="submission" date="2021-01" db="EMBL/GenBank/DDBJ databases">
        <title>Whole genome shotgun sequence of Catellatospora coxensis NBRC 107359.</title>
        <authorList>
            <person name="Komaki H."/>
            <person name="Tamura T."/>
        </authorList>
    </citation>
    <scope>NUCLEOTIDE SEQUENCE [LARGE SCALE GENOMIC DNA]</scope>
    <source>
        <strain evidence="2 3">NBRC 107359</strain>
    </source>
</reference>
<dbReference type="InterPro" id="IPR002372">
    <property type="entry name" value="PQQ_rpt_dom"/>
</dbReference>
<dbReference type="Proteomes" id="UP000630887">
    <property type="component" value="Unassembled WGS sequence"/>
</dbReference>
<dbReference type="Pfam" id="PF13360">
    <property type="entry name" value="PQQ_2"/>
    <property type="match status" value="1"/>
</dbReference>
<dbReference type="PANTHER" id="PTHR34512:SF30">
    <property type="entry name" value="OUTER MEMBRANE PROTEIN ASSEMBLY FACTOR BAMB"/>
    <property type="match status" value="1"/>
</dbReference>
<sequence length="325" mass="34905">MIFETVWRHSVHQRAYLTRSAVGSGRVVVHERATRLVGLDVRDGGVRWDMPLGRWPYALTVAGGRCLAVPQWQPWLACHEAIAGERLWRVWLPRFTGHLAVAGGVVVVGGWRGYTPLAGYDLVNGALLWRVGGDVEVQQPIALGGRVLLAVRGTGLIRALDPRTGADLDTWELPEPVLEVDSGPVLLRLDAERVLVRGASGGLWELGPTGGELRRLPGVPDDVRSVTVAGGLVWCDIGEQVVALEPGRTQPRARVPTFGRSAGVAAVDSGFVLAGHLGRLTLVGHDGGVVGRATVDKRIGSLHGVDRDRVLVLGKSELLAVDLRR</sequence>
<dbReference type="Gene3D" id="2.130.10.10">
    <property type="entry name" value="YVTN repeat-like/Quinoprotein amine dehydrogenase"/>
    <property type="match status" value="1"/>
</dbReference>
<name>A0A8J3L5V8_9ACTN</name>
<feature type="domain" description="Pyrrolo-quinoline quinone repeat" evidence="1">
    <location>
        <begin position="78"/>
        <end position="214"/>
    </location>
</feature>
<accession>A0A8J3L5V8</accession>
<evidence type="ECO:0000313" key="3">
    <source>
        <dbReference type="Proteomes" id="UP000630887"/>
    </source>
</evidence>